<dbReference type="Proteomes" id="UP000030687">
    <property type="component" value="Unassembled WGS sequence"/>
</dbReference>
<dbReference type="Gramene" id="ESR58940">
    <property type="protein sequence ID" value="ESR58940"/>
    <property type="gene ID" value="CICLE_v100161911mg"/>
</dbReference>
<feature type="non-terminal residue" evidence="1">
    <location>
        <position position="28"/>
    </location>
</feature>
<evidence type="ECO:0008006" key="3">
    <source>
        <dbReference type="Google" id="ProtNLM"/>
    </source>
</evidence>
<gene>
    <name evidence="1" type="ORF">CICLE_v100161911mg</name>
</gene>
<proteinExistence type="predicted"/>
<dbReference type="AlphaFoldDB" id="V4U4D2"/>
<name>V4U4D2_CITCL</name>
<dbReference type="EMBL" id="KI536312">
    <property type="protein sequence ID" value="ESR58940.1"/>
    <property type="molecule type" value="Genomic_DNA"/>
</dbReference>
<accession>V4U4D2</accession>
<dbReference type="KEGG" id="cic:CICLE_v100161911m"/>
<evidence type="ECO:0000313" key="1">
    <source>
        <dbReference type="EMBL" id="ESR58940.1"/>
    </source>
</evidence>
<keyword evidence="2" id="KW-1185">Reference proteome</keyword>
<sequence length="28" mass="3148">MKSDNERTQIAYVTFKDMQGAETAVLLS</sequence>
<reference evidence="1 2" key="1">
    <citation type="submission" date="2013-10" db="EMBL/GenBank/DDBJ databases">
        <authorList>
            <consortium name="International Citrus Genome Consortium"/>
            <person name="Jenkins J."/>
            <person name="Schmutz J."/>
            <person name="Prochnik S."/>
            <person name="Rokhsar D."/>
            <person name="Gmitter F."/>
            <person name="Ollitrault P."/>
            <person name="Machado M."/>
            <person name="Talon M."/>
            <person name="Wincker P."/>
            <person name="Jaillon O."/>
            <person name="Morgante M."/>
        </authorList>
    </citation>
    <scope>NUCLEOTIDE SEQUENCE</scope>
    <source>
        <strain evidence="2">cv. Clemenules</strain>
    </source>
</reference>
<evidence type="ECO:0000313" key="2">
    <source>
        <dbReference type="Proteomes" id="UP000030687"/>
    </source>
</evidence>
<organism evidence="1 2">
    <name type="scientific">Citrus clementina</name>
    <name type="common">Clementine</name>
    <name type="synonym">Citrus deliciosa x Citrus sinensis</name>
    <dbReference type="NCBI Taxonomy" id="85681"/>
    <lineage>
        <taxon>Eukaryota</taxon>
        <taxon>Viridiplantae</taxon>
        <taxon>Streptophyta</taxon>
        <taxon>Embryophyta</taxon>
        <taxon>Tracheophyta</taxon>
        <taxon>Spermatophyta</taxon>
        <taxon>Magnoliopsida</taxon>
        <taxon>eudicotyledons</taxon>
        <taxon>Gunneridae</taxon>
        <taxon>Pentapetalae</taxon>
        <taxon>rosids</taxon>
        <taxon>malvids</taxon>
        <taxon>Sapindales</taxon>
        <taxon>Rutaceae</taxon>
        <taxon>Aurantioideae</taxon>
        <taxon>Citrus</taxon>
    </lineage>
</organism>
<protein>
    <recommendedName>
        <fullName evidence="3">RRM domain-containing protein</fullName>
    </recommendedName>
</protein>